<evidence type="ECO:0000313" key="2">
    <source>
        <dbReference type="Proteomes" id="UP000215215"/>
    </source>
</evidence>
<sequence>MEKEEEVKYKYWNEGTPPKKGMRVKVFSCDGTQYLGKGKIIEVYGGIDKEHCLIRMDSGREIYSRHYTWVWEKLADKVEKSLIGYVFFQRPANDNRRSGEAKTF</sequence>
<protein>
    <submittedName>
        <fullName evidence="1">Uncharacterized protein</fullName>
    </submittedName>
</protein>
<accession>A0A235BW38</accession>
<gene>
    <name evidence="1" type="ORF">CH333_03075</name>
</gene>
<comment type="caution">
    <text evidence="1">The sequence shown here is derived from an EMBL/GenBank/DDBJ whole genome shotgun (WGS) entry which is preliminary data.</text>
</comment>
<evidence type="ECO:0000313" key="1">
    <source>
        <dbReference type="EMBL" id="OYD16578.1"/>
    </source>
</evidence>
<dbReference type="AlphaFoldDB" id="A0A235BW38"/>
<name>A0A235BW38_UNCW3</name>
<proteinExistence type="predicted"/>
<organism evidence="1 2">
    <name type="scientific">candidate division WOR-3 bacterium JGI_Cruoil_03_44_89</name>
    <dbReference type="NCBI Taxonomy" id="1973748"/>
    <lineage>
        <taxon>Bacteria</taxon>
        <taxon>Bacteria division WOR-3</taxon>
    </lineage>
</organism>
<dbReference type="EMBL" id="NOZQ01000060">
    <property type="protein sequence ID" value="OYD16578.1"/>
    <property type="molecule type" value="Genomic_DNA"/>
</dbReference>
<dbReference type="Proteomes" id="UP000215215">
    <property type="component" value="Unassembled WGS sequence"/>
</dbReference>
<reference evidence="1 2" key="1">
    <citation type="submission" date="2017-07" db="EMBL/GenBank/DDBJ databases">
        <title>Recovery of genomes from metagenomes via a dereplication, aggregation, and scoring strategy.</title>
        <authorList>
            <person name="Sieber C.M."/>
            <person name="Probst A.J."/>
            <person name="Sharrar A."/>
            <person name="Thomas B.C."/>
            <person name="Hess M."/>
            <person name="Tringe S.G."/>
            <person name="Banfield J.F."/>
        </authorList>
    </citation>
    <scope>NUCLEOTIDE SEQUENCE [LARGE SCALE GENOMIC DNA]</scope>
    <source>
        <strain evidence="1">JGI_Cruoil_03_44_89</strain>
    </source>
</reference>